<comment type="caution">
    <text evidence="2">The sequence shown here is derived from an EMBL/GenBank/DDBJ whole genome shotgun (WGS) entry which is preliminary data.</text>
</comment>
<evidence type="ECO:0000259" key="1">
    <source>
        <dbReference type="Pfam" id="PF00076"/>
    </source>
</evidence>
<dbReference type="SUPFAM" id="SSF54928">
    <property type="entry name" value="RNA-binding domain, RBD"/>
    <property type="match status" value="1"/>
</dbReference>
<dbReference type="AlphaFoldDB" id="A0A392Q6A3"/>
<dbReference type="Pfam" id="PF00076">
    <property type="entry name" value="RRM_1"/>
    <property type="match status" value="1"/>
</dbReference>
<accession>A0A392Q6A3</accession>
<feature type="domain" description="RRM" evidence="1">
    <location>
        <begin position="32"/>
        <end position="70"/>
    </location>
</feature>
<feature type="non-terminal residue" evidence="2">
    <location>
        <position position="75"/>
    </location>
</feature>
<reference evidence="2 3" key="1">
    <citation type="journal article" date="2018" name="Front. Plant Sci.">
        <title>Red Clover (Trifolium pratense) and Zigzag Clover (T. medium) - A Picture of Genomic Similarities and Differences.</title>
        <authorList>
            <person name="Dluhosova J."/>
            <person name="Istvanek J."/>
            <person name="Nedelnik J."/>
            <person name="Repkova J."/>
        </authorList>
    </citation>
    <scope>NUCLEOTIDE SEQUENCE [LARGE SCALE GENOMIC DNA]</scope>
    <source>
        <strain evidence="3">cv. 10/8</strain>
        <tissue evidence="2">Leaf</tissue>
    </source>
</reference>
<organism evidence="2 3">
    <name type="scientific">Trifolium medium</name>
    <dbReference type="NCBI Taxonomy" id="97028"/>
    <lineage>
        <taxon>Eukaryota</taxon>
        <taxon>Viridiplantae</taxon>
        <taxon>Streptophyta</taxon>
        <taxon>Embryophyta</taxon>
        <taxon>Tracheophyta</taxon>
        <taxon>Spermatophyta</taxon>
        <taxon>Magnoliopsida</taxon>
        <taxon>eudicotyledons</taxon>
        <taxon>Gunneridae</taxon>
        <taxon>Pentapetalae</taxon>
        <taxon>rosids</taxon>
        <taxon>fabids</taxon>
        <taxon>Fabales</taxon>
        <taxon>Fabaceae</taxon>
        <taxon>Papilionoideae</taxon>
        <taxon>50 kb inversion clade</taxon>
        <taxon>NPAAA clade</taxon>
        <taxon>Hologalegina</taxon>
        <taxon>IRL clade</taxon>
        <taxon>Trifolieae</taxon>
        <taxon>Trifolium</taxon>
    </lineage>
</organism>
<dbReference type="Gene3D" id="3.30.70.330">
    <property type="match status" value="1"/>
</dbReference>
<protein>
    <submittedName>
        <fullName evidence="2">RNA recognition motif</fullName>
    </submittedName>
</protein>
<sequence length="75" mass="9026">MREKVKRRGVEKRPFPRMGGVRLTEYDYTMREKVFAKFGRVGEVYIPNKVDKWGRRFGFVKFLEVKNAEELNIKL</sequence>
<dbReference type="InterPro" id="IPR000504">
    <property type="entry name" value="RRM_dom"/>
</dbReference>
<dbReference type="GO" id="GO:0003723">
    <property type="term" value="F:RNA binding"/>
    <property type="evidence" value="ECO:0007669"/>
    <property type="project" value="InterPro"/>
</dbReference>
<dbReference type="EMBL" id="LXQA010116839">
    <property type="protein sequence ID" value="MCI19841.1"/>
    <property type="molecule type" value="Genomic_DNA"/>
</dbReference>
<dbReference type="Proteomes" id="UP000265520">
    <property type="component" value="Unassembled WGS sequence"/>
</dbReference>
<proteinExistence type="predicted"/>
<dbReference type="InterPro" id="IPR012677">
    <property type="entry name" value="Nucleotide-bd_a/b_plait_sf"/>
</dbReference>
<dbReference type="InterPro" id="IPR035979">
    <property type="entry name" value="RBD_domain_sf"/>
</dbReference>
<keyword evidence="3" id="KW-1185">Reference proteome</keyword>
<evidence type="ECO:0000313" key="3">
    <source>
        <dbReference type="Proteomes" id="UP000265520"/>
    </source>
</evidence>
<name>A0A392Q6A3_9FABA</name>
<evidence type="ECO:0000313" key="2">
    <source>
        <dbReference type="EMBL" id="MCI19841.1"/>
    </source>
</evidence>